<name>A0A2T5PG87_ECTOL</name>
<keyword evidence="1" id="KW-0732">Signal</keyword>
<feature type="chain" id="PRO_5015688177" evidence="1">
    <location>
        <begin position="23"/>
        <end position="105"/>
    </location>
</feature>
<proteinExistence type="predicted"/>
<dbReference type="Proteomes" id="UP000244052">
    <property type="component" value="Unassembled WGS sequence"/>
</dbReference>
<comment type="caution">
    <text evidence="2">The sequence shown here is derived from an EMBL/GenBank/DDBJ whole genome shotgun (WGS) entry which is preliminary data.</text>
</comment>
<gene>
    <name evidence="2" type="ORF">DBO86_24010</name>
</gene>
<evidence type="ECO:0000313" key="2">
    <source>
        <dbReference type="EMBL" id="PTU76760.1"/>
    </source>
</evidence>
<dbReference type="AlphaFoldDB" id="A0A2T5PG87"/>
<reference evidence="2 3" key="1">
    <citation type="submission" date="2018-04" db="EMBL/GenBank/DDBJ databases">
        <title>Pseudomonas sp. nov., isolated from mangrove soil.</title>
        <authorList>
            <person name="Chen C."/>
        </authorList>
    </citation>
    <scope>NUCLEOTIDE SEQUENCE [LARGE SCALE GENOMIC DNA]</scope>
    <source>
        <strain evidence="2 3">JCM 14246</strain>
    </source>
</reference>
<feature type="signal peptide" evidence="1">
    <location>
        <begin position="1"/>
        <end position="22"/>
    </location>
</feature>
<sequence length="105" mass="11346">MSSTAKVILPFILTIASSLAMAESGSERTMQRLDNAPAKKPTLKMLVKEGEVLSIAPAGMTGTTGMIQNYRTNDRVQTYEMRVKTPDGKIHTVYFLSAPVGVNNG</sequence>
<organism evidence="2 3">
    <name type="scientific">Ectopseudomonas oleovorans</name>
    <name type="common">Pseudomonas oleovorans</name>
    <dbReference type="NCBI Taxonomy" id="301"/>
    <lineage>
        <taxon>Bacteria</taxon>
        <taxon>Pseudomonadati</taxon>
        <taxon>Pseudomonadota</taxon>
        <taxon>Gammaproteobacteria</taxon>
        <taxon>Pseudomonadales</taxon>
        <taxon>Pseudomonadaceae</taxon>
        <taxon>Ectopseudomonas</taxon>
    </lineage>
</organism>
<dbReference type="NCBIfam" id="NF041599">
    <property type="entry name" value="reg_PtrA_PA2808"/>
    <property type="match status" value="1"/>
</dbReference>
<evidence type="ECO:0000256" key="1">
    <source>
        <dbReference type="SAM" id="SignalP"/>
    </source>
</evidence>
<accession>A0A2T5PG87</accession>
<dbReference type="EMBL" id="QASO01000130">
    <property type="protein sequence ID" value="PTU76760.1"/>
    <property type="molecule type" value="Genomic_DNA"/>
</dbReference>
<dbReference type="RefSeq" id="WP_108235072.1">
    <property type="nucleotide sequence ID" value="NZ_QASO01000130.1"/>
</dbReference>
<keyword evidence="3" id="KW-1185">Reference proteome</keyword>
<protein>
    <submittedName>
        <fullName evidence="2">Uncharacterized protein</fullName>
    </submittedName>
</protein>
<evidence type="ECO:0000313" key="3">
    <source>
        <dbReference type="Proteomes" id="UP000244052"/>
    </source>
</evidence>